<accession>W0FIC0</accession>
<evidence type="ECO:0000313" key="1">
    <source>
        <dbReference type="EMBL" id="AHF24541.1"/>
    </source>
</evidence>
<name>W0FIC0_9BACT</name>
<evidence type="ECO:0008006" key="2">
    <source>
        <dbReference type="Google" id="ProtNLM"/>
    </source>
</evidence>
<dbReference type="AlphaFoldDB" id="W0FIC0"/>
<proteinExistence type="predicted"/>
<protein>
    <recommendedName>
        <fullName evidence="2">Glycosyltransferase</fullName>
    </recommendedName>
</protein>
<organism evidence="1">
    <name type="scientific">uncultured bacterium Contig248</name>
    <dbReference type="NCBI Taxonomy" id="1393544"/>
    <lineage>
        <taxon>Bacteria</taxon>
        <taxon>environmental samples</taxon>
    </lineage>
</organism>
<reference evidence="1" key="1">
    <citation type="journal article" date="2013" name="PLoS ONE">
        <title>Metagenomic insights into the carbohydrate-active enzymes carried by the microorganisms adhering to solid digesta in the rumen of cows.</title>
        <authorList>
            <person name="Wang L."/>
            <person name="Hatem A."/>
            <person name="Catalyurek U.V."/>
            <person name="Morrison M."/>
            <person name="Yu Z."/>
        </authorList>
    </citation>
    <scope>NUCLEOTIDE SEQUENCE</scope>
</reference>
<sequence length="418" mass="47337">MKTYVFITRRICEIGGAEIYIYNKMRFLESEGWRVLIFSARHGKVLIRDFQKHEKLIFPALECCPECFSKREVKKVIDRITAEIGDTEGDPCILESNSAIRAVWAELIAEKLNCRHLAFVLQESHRYDAAMKDFLTFKYQRHELRGITEDSVGQMIGEDRIDPEFNTKIFAYCNNSIVNCDDPYSGLLDGTADYTFASIGRLVKPCVLPIVEGFRAYFKKYPEKRFNLVMIGEAPQPNREEAIRGILSDCANVNLVMTGNIYPIPLSFVKNVDVFVSTAGSAGATYRAGRPTVKVHPTTGDPIGIIGLDYFLGDKTMYDASGGMTIEDCIERALRQAGEITYDHGFDEAYEQKLRDEFARQLSFVDETGENGYYNSEKLMCIRTQPVHSHKLQRTIGRLFGSAALEKVKALRKKKGDS</sequence>
<dbReference type="EMBL" id="KC246797">
    <property type="protein sequence ID" value="AHF24541.1"/>
    <property type="molecule type" value="Genomic_DNA"/>
</dbReference>